<evidence type="ECO:0000256" key="1">
    <source>
        <dbReference type="SAM" id="MobiDB-lite"/>
    </source>
</evidence>
<dbReference type="InterPro" id="IPR027417">
    <property type="entry name" value="P-loop_NTPase"/>
</dbReference>
<evidence type="ECO:0000256" key="2">
    <source>
        <dbReference type="SAM" id="Phobius"/>
    </source>
</evidence>
<dbReference type="KEGG" id="nhy:JQS43_24365"/>
<evidence type="ECO:0000313" key="4">
    <source>
        <dbReference type="Proteomes" id="UP000662857"/>
    </source>
</evidence>
<name>A0A895YGE6_9ACTN</name>
<organism evidence="3 4">
    <name type="scientific">Natronosporangium hydrolyticum</name>
    <dbReference type="NCBI Taxonomy" id="2811111"/>
    <lineage>
        <taxon>Bacteria</taxon>
        <taxon>Bacillati</taxon>
        <taxon>Actinomycetota</taxon>
        <taxon>Actinomycetes</taxon>
        <taxon>Micromonosporales</taxon>
        <taxon>Micromonosporaceae</taxon>
        <taxon>Natronosporangium</taxon>
    </lineage>
</organism>
<dbReference type="SUPFAM" id="SSF52540">
    <property type="entry name" value="P-loop containing nucleoside triphosphate hydrolases"/>
    <property type="match status" value="1"/>
</dbReference>
<keyword evidence="2" id="KW-1133">Transmembrane helix</keyword>
<dbReference type="EMBL" id="CP070499">
    <property type="protein sequence ID" value="QSB14569.1"/>
    <property type="molecule type" value="Genomic_DNA"/>
</dbReference>
<sequence>MSKKTSKDELGATVNARLRRDRTNTMPTRLSKQARPHYLLAGLAAGGAAVGQLAAVTDPATVAGGVLAAGAAGTGVRWLMRRGKTGRAGTVRQLATGLAATCWCGWVAAAAGIDWTSTAVLAAGGYTAALGWWRRHRLPDPPVTMPPVMVEDDPNDPALLWAEHIGGNSGDALPGSSLSGAEVIPTGVRYQLHLVPGRQTLSGAQNTLPKLRTGLRLRRDQDLILEPHPETDESIIQLTIVRQSKVLRQAQPWPGPAYNPHSGNIVLGPYVDGEGSAEWLLAADNRLYGGFVVGSTGSGKSRLLEALALGAAGGAGTVVWFGDPQGGASSPFLAGHADWVARDPDGIAAMLDAARALKRLRQVENAYHEWEGWTPTQSRRGLLLVIDESHGPMADEKMRAAATELAREGGKVGIALVLASQVPTLDAFGGSEALRSNVCAGNVVLMRIKSKQAKSVLPGVDVDPSGFPRVPGYGFLVDDTGTRRSAPFRGFYLDDQTRDNAAAQVAWPELDTMGTKAVGEGYQNRREREQSDKQALGAALAALARGEDVPTLTAKRPVLAAAAAGPKVHPFPSWPPADTTTGDNTEATPDGGGGRPRTAVEAVRELLAQGVTSPKELRERSQYSEKSVENALRELADRGQARRIKKGVWRPTDA</sequence>
<feature type="region of interest" description="Disordered" evidence="1">
    <location>
        <begin position="564"/>
        <end position="597"/>
    </location>
</feature>
<dbReference type="Gene3D" id="3.40.50.300">
    <property type="entry name" value="P-loop containing nucleotide triphosphate hydrolases"/>
    <property type="match status" value="1"/>
</dbReference>
<dbReference type="Proteomes" id="UP000662857">
    <property type="component" value="Chromosome"/>
</dbReference>
<evidence type="ECO:0000313" key="3">
    <source>
        <dbReference type="EMBL" id="QSB14569.1"/>
    </source>
</evidence>
<feature type="transmembrane region" description="Helical" evidence="2">
    <location>
        <begin position="62"/>
        <end position="79"/>
    </location>
</feature>
<dbReference type="AlphaFoldDB" id="A0A895YGE6"/>
<reference evidence="3" key="1">
    <citation type="submission" date="2021-02" db="EMBL/GenBank/DDBJ databases">
        <title>Natrosporangium hydrolyticum gen. nov., sp. nov, a haloalkaliphilic actinobacterium from a soda solonchak soil.</title>
        <authorList>
            <person name="Sorokin D.Y."/>
            <person name="Khijniak T.V."/>
            <person name="Zakharycheva A.P."/>
            <person name="Boueva O.V."/>
            <person name="Ariskina E.V."/>
            <person name="Hahnke R.L."/>
            <person name="Bunk B."/>
            <person name="Sproer C."/>
            <person name="Schumann P."/>
            <person name="Evtushenko L.I."/>
            <person name="Kublanov I.V."/>
        </authorList>
    </citation>
    <scope>NUCLEOTIDE SEQUENCE</scope>
    <source>
        <strain evidence="3">DSM 106523</strain>
    </source>
</reference>
<evidence type="ECO:0008006" key="5">
    <source>
        <dbReference type="Google" id="ProtNLM"/>
    </source>
</evidence>
<accession>A0A895YGE6</accession>
<proteinExistence type="predicted"/>
<feature type="compositionally biased region" description="Polar residues" evidence="1">
    <location>
        <begin position="578"/>
        <end position="587"/>
    </location>
</feature>
<feature type="transmembrane region" description="Helical" evidence="2">
    <location>
        <begin position="38"/>
        <end position="56"/>
    </location>
</feature>
<gene>
    <name evidence="3" type="ORF">JQS43_24365</name>
</gene>
<dbReference type="RefSeq" id="WP_239676710.1">
    <property type="nucleotide sequence ID" value="NZ_CP070499.1"/>
</dbReference>
<feature type="transmembrane region" description="Helical" evidence="2">
    <location>
        <begin position="91"/>
        <end position="109"/>
    </location>
</feature>
<keyword evidence="4" id="KW-1185">Reference proteome</keyword>
<protein>
    <recommendedName>
        <fullName evidence="5">FtsK domain-containing protein</fullName>
    </recommendedName>
</protein>
<keyword evidence="2" id="KW-0812">Transmembrane</keyword>
<keyword evidence="2" id="KW-0472">Membrane</keyword>